<dbReference type="RefSeq" id="WP_130291375.1">
    <property type="nucleotide sequence ID" value="NZ_SHKL01000001.1"/>
</dbReference>
<dbReference type="Gene3D" id="3.20.20.30">
    <property type="entry name" value="Luciferase-like domain"/>
    <property type="match status" value="1"/>
</dbReference>
<sequence length="305" mass="31902">MAAVEFGLAVHEQVLALGPKARRGLLARIADAGIERVCLGDHVSFHGGTGFDGLVAATAALATEDRLGALVGIYQAALRHPMTTARQLSSLAEMAPGRVVLGVGAGGEDRAEVANCGVDPSTRGARLDETLQVLRALGTGEQVDHDGRFFTLDAARILPAPTPAVPLVVGGASDAAIRRAARHGDGWLGIFCSARRFAATVQDVRAQAADLGRDVGWFGLQLWCGLDDDPAVARDLLAPRMESLYRLPYEKFSRVAPAGTPEQVAAFLAPFVEAGAGHVSLIPTARSPEAAVDHAAAVRELLLRS</sequence>
<dbReference type="GO" id="GO:0004497">
    <property type="term" value="F:monooxygenase activity"/>
    <property type="evidence" value="ECO:0007669"/>
    <property type="project" value="UniProtKB-KW"/>
</dbReference>
<dbReference type="InterPro" id="IPR011251">
    <property type="entry name" value="Luciferase-like_dom"/>
</dbReference>
<evidence type="ECO:0000313" key="4">
    <source>
        <dbReference type="Proteomes" id="UP000291591"/>
    </source>
</evidence>
<dbReference type="Pfam" id="PF00296">
    <property type="entry name" value="Bac_luciferase"/>
    <property type="match status" value="1"/>
</dbReference>
<keyword evidence="3" id="KW-0503">Monooxygenase</keyword>
<dbReference type="AlphaFoldDB" id="A0A4Q7V1J3"/>
<dbReference type="OrthoDB" id="4566556at2"/>
<accession>A0A4Q7V1J3</accession>
<gene>
    <name evidence="3" type="ORF">EV383_4101</name>
</gene>
<dbReference type="InterPro" id="IPR050564">
    <property type="entry name" value="F420-G6PD/mer"/>
</dbReference>
<feature type="domain" description="Luciferase-like" evidence="2">
    <location>
        <begin position="24"/>
        <end position="244"/>
    </location>
</feature>
<dbReference type="SUPFAM" id="SSF51679">
    <property type="entry name" value="Bacterial luciferase-like"/>
    <property type="match status" value="1"/>
</dbReference>
<keyword evidence="4" id="KW-1185">Reference proteome</keyword>
<dbReference type="PANTHER" id="PTHR43244">
    <property type="match status" value="1"/>
</dbReference>
<proteinExistence type="predicted"/>
<organism evidence="3 4">
    <name type="scientific">Pseudonocardia sediminis</name>
    <dbReference type="NCBI Taxonomy" id="1397368"/>
    <lineage>
        <taxon>Bacteria</taxon>
        <taxon>Bacillati</taxon>
        <taxon>Actinomycetota</taxon>
        <taxon>Actinomycetes</taxon>
        <taxon>Pseudonocardiales</taxon>
        <taxon>Pseudonocardiaceae</taxon>
        <taxon>Pseudonocardia</taxon>
    </lineage>
</organism>
<name>A0A4Q7V1J3_PSEST</name>
<comment type="caution">
    <text evidence="3">The sequence shown here is derived from an EMBL/GenBank/DDBJ whole genome shotgun (WGS) entry which is preliminary data.</text>
</comment>
<dbReference type="Proteomes" id="UP000291591">
    <property type="component" value="Unassembled WGS sequence"/>
</dbReference>
<dbReference type="GO" id="GO:0016705">
    <property type="term" value="F:oxidoreductase activity, acting on paired donors, with incorporation or reduction of molecular oxygen"/>
    <property type="evidence" value="ECO:0007669"/>
    <property type="project" value="InterPro"/>
</dbReference>
<protein>
    <submittedName>
        <fullName evidence="3">Alkanesulfonate monooxygenase SsuD/methylene tetrahydromethanopterin reductase-like flavin-dependent oxidoreductase (Luciferase family)</fullName>
    </submittedName>
</protein>
<keyword evidence="1" id="KW-0560">Oxidoreductase</keyword>
<evidence type="ECO:0000313" key="3">
    <source>
        <dbReference type="EMBL" id="RZT87191.1"/>
    </source>
</evidence>
<reference evidence="3 4" key="1">
    <citation type="submission" date="2019-02" db="EMBL/GenBank/DDBJ databases">
        <title>Sequencing the genomes of 1000 actinobacteria strains.</title>
        <authorList>
            <person name="Klenk H.-P."/>
        </authorList>
    </citation>
    <scope>NUCLEOTIDE SEQUENCE [LARGE SCALE GENOMIC DNA]</scope>
    <source>
        <strain evidence="3 4">DSM 45779</strain>
    </source>
</reference>
<dbReference type="InterPro" id="IPR036661">
    <property type="entry name" value="Luciferase-like_sf"/>
</dbReference>
<dbReference type="EMBL" id="SHKL01000001">
    <property type="protein sequence ID" value="RZT87191.1"/>
    <property type="molecule type" value="Genomic_DNA"/>
</dbReference>
<evidence type="ECO:0000256" key="1">
    <source>
        <dbReference type="ARBA" id="ARBA00023002"/>
    </source>
</evidence>
<dbReference type="PANTHER" id="PTHR43244:SF1">
    <property type="entry name" value="5,10-METHYLENETETRAHYDROMETHANOPTERIN REDUCTASE"/>
    <property type="match status" value="1"/>
</dbReference>
<evidence type="ECO:0000259" key="2">
    <source>
        <dbReference type="Pfam" id="PF00296"/>
    </source>
</evidence>